<evidence type="ECO:0000313" key="2">
    <source>
        <dbReference type="EMBL" id="AQK43515.1"/>
    </source>
</evidence>
<evidence type="ECO:0000256" key="1">
    <source>
        <dbReference type="SAM" id="MobiDB-lite"/>
    </source>
</evidence>
<dbReference type="AlphaFoldDB" id="A0A1D6J6G7"/>
<protein>
    <submittedName>
        <fullName evidence="2">Uncharacterized protein</fullName>
    </submittedName>
</protein>
<gene>
    <name evidence="2" type="ORF">ZEAMMB73_Zm00001d025322</name>
</gene>
<reference evidence="2" key="1">
    <citation type="submission" date="2015-12" db="EMBL/GenBank/DDBJ databases">
        <title>Update maize B73 reference genome by single molecule sequencing technologies.</title>
        <authorList>
            <consortium name="Maize Genome Sequencing Project"/>
            <person name="Ware D."/>
        </authorList>
    </citation>
    <scope>NUCLEOTIDE SEQUENCE</scope>
    <source>
        <tissue evidence="2">Seedling</tissue>
    </source>
</reference>
<feature type="region of interest" description="Disordered" evidence="1">
    <location>
        <begin position="75"/>
        <end position="136"/>
    </location>
</feature>
<feature type="compositionally biased region" description="Low complexity" evidence="1">
    <location>
        <begin position="108"/>
        <end position="133"/>
    </location>
</feature>
<organism evidence="2">
    <name type="scientific">Zea mays</name>
    <name type="common">Maize</name>
    <dbReference type="NCBI Taxonomy" id="4577"/>
    <lineage>
        <taxon>Eukaryota</taxon>
        <taxon>Viridiplantae</taxon>
        <taxon>Streptophyta</taxon>
        <taxon>Embryophyta</taxon>
        <taxon>Tracheophyta</taxon>
        <taxon>Spermatophyta</taxon>
        <taxon>Magnoliopsida</taxon>
        <taxon>Liliopsida</taxon>
        <taxon>Poales</taxon>
        <taxon>Poaceae</taxon>
        <taxon>PACMAD clade</taxon>
        <taxon>Panicoideae</taxon>
        <taxon>Andropogonodae</taxon>
        <taxon>Andropogoneae</taxon>
        <taxon>Tripsacinae</taxon>
        <taxon>Zea</taxon>
    </lineage>
</organism>
<name>A0A1D6J6G7_MAIZE</name>
<dbReference type="InParanoid" id="A0A1D6J6G7"/>
<dbReference type="EMBL" id="CM000786">
    <property type="protein sequence ID" value="AQK43515.1"/>
    <property type="molecule type" value="Genomic_DNA"/>
</dbReference>
<dbReference type="OMA" id="GEWHYEG"/>
<dbReference type="FunCoup" id="A0A1D6J6G7">
    <property type="interactions" value="508"/>
</dbReference>
<feature type="compositionally biased region" description="Basic and acidic residues" evidence="1">
    <location>
        <begin position="84"/>
        <end position="95"/>
    </location>
</feature>
<proteinExistence type="predicted"/>
<accession>A0A1D6J6G7</accession>
<sequence length="148" mass="16521">MGEWHYEGLSYFLQKQPGKAICGAGPFAAAAVVIHSGRCDSSSEIEERMEVFIHEDYVNKRNELRREQRRRELQRLQVESNPDASREALASRESPRTPAQCLTPTGASPSSFRSPTSRSTLQSPAAAAGQAAGWPSEHRRLYDCLKPY</sequence>